<comment type="caution">
    <text evidence="3">The sequence shown here is derived from an EMBL/GenBank/DDBJ whole genome shotgun (WGS) entry which is preliminary data.</text>
</comment>
<dbReference type="SUPFAM" id="SSF51556">
    <property type="entry name" value="Metallo-dependent hydrolases"/>
    <property type="match status" value="1"/>
</dbReference>
<organism evidence="3 4">
    <name type="scientific">Peribacillus faecalis</name>
    <dbReference type="NCBI Taxonomy" id="2772559"/>
    <lineage>
        <taxon>Bacteria</taxon>
        <taxon>Bacillati</taxon>
        <taxon>Bacillota</taxon>
        <taxon>Bacilli</taxon>
        <taxon>Bacillales</taxon>
        <taxon>Bacillaceae</taxon>
        <taxon>Peribacillus</taxon>
    </lineage>
</organism>
<keyword evidence="1" id="KW-0456">Lyase</keyword>
<dbReference type="Proteomes" id="UP000602076">
    <property type="component" value="Unassembled WGS sequence"/>
</dbReference>
<dbReference type="EMBL" id="JACXSI010000005">
    <property type="protein sequence ID" value="MBD3107290.1"/>
    <property type="molecule type" value="Genomic_DNA"/>
</dbReference>
<dbReference type="InterPro" id="IPR006680">
    <property type="entry name" value="Amidohydro-rel"/>
</dbReference>
<accession>A0A927CWK5</accession>
<name>A0A927CWK5_9BACI</name>
<protein>
    <submittedName>
        <fullName evidence="3">Amidohydrolase</fullName>
    </submittedName>
</protein>
<dbReference type="InterPro" id="IPR032465">
    <property type="entry name" value="ACMSD"/>
</dbReference>
<sequence>MAMEQGELTKKRKSLKVIDCDVHVQETSFDELVAYMDPHWKNFARSASQFKQVMNISYAIVANGGVRKDSWGENGEYPGSSVEFLKKQLLDEHGVNMAVLYPNGTFCLNSLPQDHWASAIGAALNDWLIDVWLSKDPRFKGTVSIAAADPEAAAREIDRVGGHPQMKQVGLAIHSPHRGYGDKFYDPIWEAAVRNNLVCTFHVSLPGGQNKYHATGAQKYYGEYQTLNCLTFQAQMASMVFGGVFEKFPELKVAFVEGGFGWVPNMMYTMDTHWKALRLETPWVKRYPSEYVKEHFWFGTQPFIESVEDHNNILKLIEMVGTDRLIFTSDYPHWEFDSPTAAFTKIPSDIRRKILFENPVNYLGLTEKDIKIIENASSNT</sequence>
<reference evidence="3" key="1">
    <citation type="submission" date="2020-09" db="EMBL/GenBank/DDBJ databases">
        <title>Bacillus faecalis sp. nov., a moderately halophilic bacterium isolated from cow faeces.</title>
        <authorList>
            <person name="Jiang L."/>
            <person name="Lee J."/>
        </authorList>
    </citation>
    <scope>NUCLEOTIDE SEQUENCE</scope>
    <source>
        <strain evidence="3">AGMB 02131</strain>
    </source>
</reference>
<dbReference type="GO" id="GO:0016831">
    <property type="term" value="F:carboxy-lyase activity"/>
    <property type="evidence" value="ECO:0007669"/>
    <property type="project" value="InterPro"/>
</dbReference>
<feature type="domain" description="Amidohydrolase-related" evidence="2">
    <location>
        <begin position="18"/>
        <end position="364"/>
    </location>
</feature>
<dbReference type="AlphaFoldDB" id="A0A927CWK5"/>
<evidence type="ECO:0000259" key="2">
    <source>
        <dbReference type="Pfam" id="PF04909"/>
    </source>
</evidence>
<dbReference type="InterPro" id="IPR032466">
    <property type="entry name" value="Metal_Hydrolase"/>
</dbReference>
<dbReference type="GO" id="GO:0005737">
    <property type="term" value="C:cytoplasm"/>
    <property type="evidence" value="ECO:0007669"/>
    <property type="project" value="TreeGrafter"/>
</dbReference>
<dbReference type="PANTHER" id="PTHR21240">
    <property type="entry name" value="2-AMINO-3-CARBOXYLMUCONATE-6-SEMIALDEHYDE DECARBOXYLASE"/>
    <property type="match status" value="1"/>
</dbReference>
<evidence type="ECO:0000313" key="3">
    <source>
        <dbReference type="EMBL" id="MBD3107290.1"/>
    </source>
</evidence>
<evidence type="ECO:0000313" key="4">
    <source>
        <dbReference type="Proteomes" id="UP000602076"/>
    </source>
</evidence>
<dbReference type="GO" id="GO:0016787">
    <property type="term" value="F:hydrolase activity"/>
    <property type="evidence" value="ECO:0007669"/>
    <property type="project" value="InterPro"/>
</dbReference>
<dbReference type="RefSeq" id="WP_190996839.1">
    <property type="nucleotide sequence ID" value="NZ_JACXSI010000005.1"/>
</dbReference>
<dbReference type="Pfam" id="PF04909">
    <property type="entry name" value="Amidohydro_2"/>
    <property type="match status" value="1"/>
</dbReference>
<dbReference type="PANTHER" id="PTHR21240:SF28">
    <property type="entry name" value="ISO-OROTATE DECARBOXYLASE (EUROFUNG)"/>
    <property type="match status" value="1"/>
</dbReference>
<dbReference type="Gene3D" id="3.20.20.140">
    <property type="entry name" value="Metal-dependent hydrolases"/>
    <property type="match status" value="1"/>
</dbReference>
<proteinExistence type="predicted"/>
<dbReference type="GO" id="GO:0019748">
    <property type="term" value="P:secondary metabolic process"/>
    <property type="evidence" value="ECO:0007669"/>
    <property type="project" value="TreeGrafter"/>
</dbReference>
<gene>
    <name evidence="3" type="ORF">IEO70_02845</name>
</gene>
<keyword evidence="4" id="KW-1185">Reference proteome</keyword>
<evidence type="ECO:0000256" key="1">
    <source>
        <dbReference type="ARBA" id="ARBA00023239"/>
    </source>
</evidence>